<gene>
    <name evidence="2" type="ORF">GJW-30_1_04134</name>
</gene>
<evidence type="ECO:0000313" key="3">
    <source>
        <dbReference type="Proteomes" id="UP000236884"/>
    </source>
</evidence>
<name>A0A0S3Q055_9BRAD</name>
<sequence>MNKLSPRPDPRDSQRKIQESGYLEQRYGRIGIPAVAAAGSLKKPDDPEREQRRRVLQVLARFED</sequence>
<organism evidence="2 3">
    <name type="scientific">Variibacter gotjawalensis</name>
    <dbReference type="NCBI Taxonomy" id="1333996"/>
    <lineage>
        <taxon>Bacteria</taxon>
        <taxon>Pseudomonadati</taxon>
        <taxon>Pseudomonadota</taxon>
        <taxon>Alphaproteobacteria</taxon>
        <taxon>Hyphomicrobiales</taxon>
        <taxon>Nitrobacteraceae</taxon>
        <taxon>Variibacter</taxon>
    </lineage>
</organism>
<protein>
    <submittedName>
        <fullName evidence="2">Uncharacterized protein</fullName>
    </submittedName>
</protein>
<evidence type="ECO:0000313" key="2">
    <source>
        <dbReference type="EMBL" id="BAT61575.1"/>
    </source>
</evidence>
<feature type="compositionally biased region" description="Basic and acidic residues" evidence="1">
    <location>
        <begin position="1"/>
        <end position="18"/>
    </location>
</feature>
<dbReference type="KEGG" id="vgo:GJW-30_1_04134"/>
<dbReference type="Proteomes" id="UP000236884">
    <property type="component" value="Chromosome"/>
</dbReference>
<feature type="region of interest" description="Disordered" evidence="1">
    <location>
        <begin position="1"/>
        <end position="23"/>
    </location>
</feature>
<evidence type="ECO:0000256" key="1">
    <source>
        <dbReference type="SAM" id="MobiDB-lite"/>
    </source>
</evidence>
<accession>A0A0S3Q055</accession>
<reference evidence="2 3" key="1">
    <citation type="submission" date="2015-08" db="EMBL/GenBank/DDBJ databases">
        <title>Investigation of the bacterial diversity of lava forest soil.</title>
        <authorList>
            <person name="Lee J.S."/>
        </authorList>
    </citation>
    <scope>NUCLEOTIDE SEQUENCE [LARGE SCALE GENOMIC DNA]</scope>
    <source>
        <strain evidence="2 3">GJW-30</strain>
    </source>
</reference>
<keyword evidence="3" id="KW-1185">Reference proteome</keyword>
<dbReference type="EMBL" id="AP014946">
    <property type="protein sequence ID" value="BAT61575.1"/>
    <property type="molecule type" value="Genomic_DNA"/>
</dbReference>
<proteinExistence type="predicted"/>
<dbReference type="AlphaFoldDB" id="A0A0S3Q055"/>
<dbReference type="RefSeq" id="WP_096358252.1">
    <property type="nucleotide sequence ID" value="NZ_AP014946.1"/>
</dbReference>